<accession>A0A6G1GJ10</accession>
<dbReference type="OrthoDB" id="4142625at2759"/>
<organism evidence="3 4">
    <name type="scientific">Aulographum hederae CBS 113979</name>
    <dbReference type="NCBI Taxonomy" id="1176131"/>
    <lineage>
        <taxon>Eukaryota</taxon>
        <taxon>Fungi</taxon>
        <taxon>Dikarya</taxon>
        <taxon>Ascomycota</taxon>
        <taxon>Pezizomycotina</taxon>
        <taxon>Dothideomycetes</taxon>
        <taxon>Pleosporomycetidae</taxon>
        <taxon>Aulographales</taxon>
        <taxon>Aulographaceae</taxon>
    </lineage>
</organism>
<feature type="region of interest" description="Disordered" evidence="1">
    <location>
        <begin position="317"/>
        <end position="343"/>
    </location>
</feature>
<sequence length="405" mass="43222">MKVLLSTTFVLGASAAVLPDLLNALSGYGFLLGYLANGNVITPNGIAPPLQNLKVRTRLPESKRVKLRYGPYKMPSSNATSEAFDPFSASIAGMSGEKGMVSLTATNMSTPCEECGLTMLQAGLEYADGTQATTGTGAWLHHVLLLAQGPGRQDTVCANDANWTTFGQRIFSSGNERTAASFTDMTYKTPSSAFQINKGDSLAMQLELMNLNPQPQEVYFTLDFEFLPGPRRRDVETATALWLDVTGCGNSNVKLPKGQPASTFSSSGWTAPFSGRMLAAAGHLHDGGTEVKMFKNSQLVCDSKATYGMTNGGAAKPMEPGAAHGESTEAESAHRGHEKIRRDEMDPNMPHIATMSGCASFGIFKRGDTFHIEASYDVGKWMPMEAASGEASTVMGIAVMNVVED</sequence>
<feature type="compositionally biased region" description="Basic and acidic residues" evidence="1">
    <location>
        <begin position="331"/>
        <end position="343"/>
    </location>
</feature>
<feature type="signal peptide" evidence="2">
    <location>
        <begin position="1"/>
        <end position="15"/>
    </location>
</feature>
<feature type="chain" id="PRO_5026205989" evidence="2">
    <location>
        <begin position="16"/>
        <end position="405"/>
    </location>
</feature>
<dbReference type="AlphaFoldDB" id="A0A6G1GJ10"/>
<dbReference type="EMBL" id="ML977218">
    <property type="protein sequence ID" value="KAF1980842.1"/>
    <property type="molecule type" value="Genomic_DNA"/>
</dbReference>
<keyword evidence="4" id="KW-1185">Reference proteome</keyword>
<evidence type="ECO:0000256" key="1">
    <source>
        <dbReference type="SAM" id="MobiDB-lite"/>
    </source>
</evidence>
<evidence type="ECO:0000313" key="3">
    <source>
        <dbReference type="EMBL" id="KAF1980842.1"/>
    </source>
</evidence>
<protein>
    <submittedName>
        <fullName evidence="3">Uncharacterized protein</fullName>
    </submittedName>
</protein>
<name>A0A6G1GJ10_9PEZI</name>
<evidence type="ECO:0000256" key="2">
    <source>
        <dbReference type="SAM" id="SignalP"/>
    </source>
</evidence>
<dbReference type="Proteomes" id="UP000800041">
    <property type="component" value="Unassembled WGS sequence"/>
</dbReference>
<gene>
    <name evidence="3" type="ORF">K402DRAFT_468002</name>
</gene>
<evidence type="ECO:0000313" key="4">
    <source>
        <dbReference type="Proteomes" id="UP000800041"/>
    </source>
</evidence>
<reference evidence="3" key="1">
    <citation type="journal article" date="2020" name="Stud. Mycol.">
        <title>101 Dothideomycetes genomes: a test case for predicting lifestyles and emergence of pathogens.</title>
        <authorList>
            <person name="Haridas S."/>
            <person name="Albert R."/>
            <person name="Binder M."/>
            <person name="Bloem J."/>
            <person name="Labutti K."/>
            <person name="Salamov A."/>
            <person name="Andreopoulos B."/>
            <person name="Baker S."/>
            <person name="Barry K."/>
            <person name="Bills G."/>
            <person name="Bluhm B."/>
            <person name="Cannon C."/>
            <person name="Castanera R."/>
            <person name="Culley D."/>
            <person name="Daum C."/>
            <person name="Ezra D."/>
            <person name="Gonzalez J."/>
            <person name="Henrissat B."/>
            <person name="Kuo A."/>
            <person name="Liang C."/>
            <person name="Lipzen A."/>
            <person name="Lutzoni F."/>
            <person name="Magnuson J."/>
            <person name="Mondo S."/>
            <person name="Nolan M."/>
            <person name="Ohm R."/>
            <person name="Pangilinan J."/>
            <person name="Park H.-J."/>
            <person name="Ramirez L."/>
            <person name="Alfaro M."/>
            <person name="Sun H."/>
            <person name="Tritt A."/>
            <person name="Yoshinaga Y."/>
            <person name="Zwiers L.-H."/>
            <person name="Turgeon B."/>
            <person name="Goodwin S."/>
            <person name="Spatafora J."/>
            <person name="Crous P."/>
            <person name="Grigoriev I."/>
        </authorList>
    </citation>
    <scope>NUCLEOTIDE SEQUENCE</scope>
    <source>
        <strain evidence="3">CBS 113979</strain>
    </source>
</reference>
<proteinExistence type="predicted"/>
<keyword evidence="2" id="KW-0732">Signal</keyword>